<reference evidence="1" key="4">
    <citation type="submission" date="2025-09" db="UniProtKB">
        <authorList>
            <consortium name="Ensembl"/>
        </authorList>
    </citation>
    <scope>IDENTIFICATION</scope>
</reference>
<protein>
    <submittedName>
        <fullName evidence="1">Uncharacterized protein</fullName>
    </submittedName>
</protein>
<organism evidence="1 2">
    <name type="scientific">Ciona intestinalis</name>
    <name type="common">Transparent sea squirt</name>
    <name type="synonym">Ascidia intestinalis</name>
    <dbReference type="NCBI Taxonomy" id="7719"/>
    <lineage>
        <taxon>Eukaryota</taxon>
        <taxon>Metazoa</taxon>
        <taxon>Chordata</taxon>
        <taxon>Tunicata</taxon>
        <taxon>Ascidiacea</taxon>
        <taxon>Phlebobranchia</taxon>
        <taxon>Cionidae</taxon>
        <taxon>Ciona</taxon>
    </lineage>
</organism>
<reference evidence="2" key="1">
    <citation type="journal article" date="2002" name="Science">
        <title>The draft genome of Ciona intestinalis: insights into chordate and vertebrate origins.</title>
        <authorList>
            <person name="Dehal P."/>
            <person name="Satou Y."/>
            <person name="Campbell R.K."/>
            <person name="Chapman J."/>
            <person name="Degnan B."/>
            <person name="De Tomaso A."/>
            <person name="Davidson B."/>
            <person name="Di Gregorio A."/>
            <person name="Gelpke M."/>
            <person name="Goodstein D.M."/>
            <person name="Harafuji N."/>
            <person name="Hastings K.E."/>
            <person name="Ho I."/>
            <person name="Hotta K."/>
            <person name="Huang W."/>
            <person name="Kawashima T."/>
            <person name="Lemaire P."/>
            <person name="Martinez D."/>
            <person name="Meinertzhagen I.A."/>
            <person name="Necula S."/>
            <person name="Nonaka M."/>
            <person name="Putnam N."/>
            <person name="Rash S."/>
            <person name="Saiga H."/>
            <person name="Satake M."/>
            <person name="Terry A."/>
            <person name="Yamada L."/>
            <person name="Wang H.G."/>
            <person name="Awazu S."/>
            <person name="Azumi K."/>
            <person name="Boore J."/>
            <person name="Branno M."/>
            <person name="Chin-Bow S."/>
            <person name="DeSantis R."/>
            <person name="Doyle S."/>
            <person name="Francino P."/>
            <person name="Keys D.N."/>
            <person name="Haga S."/>
            <person name="Hayashi H."/>
            <person name="Hino K."/>
            <person name="Imai K.S."/>
            <person name="Inaba K."/>
            <person name="Kano S."/>
            <person name="Kobayashi K."/>
            <person name="Kobayashi M."/>
            <person name="Lee B.I."/>
            <person name="Makabe K.W."/>
            <person name="Manohar C."/>
            <person name="Matassi G."/>
            <person name="Medina M."/>
            <person name="Mochizuki Y."/>
            <person name="Mount S."/>
            <person name="Morishita T."/>
            <person name="Miura S."/>
            <person name="Nakayama A."/>
            <person name="Nishizaka S."/>
            <person name="Nomoto H."/>
            <person name="Ohta F."/>
            <person name="Oishi K."/>
            <person name="Rigoutsos I."/>
            <person name="Sano M."/>
            <person name="Sasaki A."/>
            <person name="Sasakura Y."/>
            <person name="Shoguchi E."/>
            <person name="Shin-i T."/>
            <person name="Spagnuolo A."/>
            <person name="Stainier D."/>
            <person name="Suzuki M.M."/>
            <person name="Tassy O."/>
            <person name="Takatori N."/>
            <person name="Tokuoka M."/>
            <person name="Yagi K."/>
            <person name="Yoshizaki F."/>
            <person name="Wada S."/>
            <person name="Zhang C."/>
            <person name="Hyatt P.D."/>
            <person name="Larimer F."/>
            <person name="Detter C."/>
            <person name="Doggett N."/>
            <person name="Glavina T."/>
            <person name="Hawkins T."/>
            <person name="Richardson P."/>
            <person name="Lucas S."/>
            <person name="Kohara Y."/>
            <person name="Levine M."/>
            <person name="Satoh N."/>
            <person name="Rokhsar D.S."/>
        </authorList>
    </citation>
    <scope>NUCLEOTIDE SEQUENCE [LARGE SCALE GENOMIC DNA]</scope>
</reference>
<dbReference type="Ensembl" id="ENSCINT00000015964.3">
    <property type="protein sequence ID" value="ENSCINP00000015964.3"/>
    <property type="gene ID" value="ENSCING00000007793.3"/>
</dbReference>
<evidence type="ECO:0000313" key="1">
    <source>
        <dbReference type="Ensembl" id="ENSCINP00000015964.3"/>
    </source>
</evidence>
<dbReference type="EMBL" id="EAAA01000259">
    <property type="status" value="NOT_ANNOTATED_CDS"/>
    <property type="molecule type" value="Genomic_DNA"/>
</dbReference>
<keyword evidence="2" id="KW-1185">Reference proteome</keyword>
<sequence>MKEFIWTVVPHCQPRYLATPPCGEVITMLRALGGDREQRSNRGLTGQRDSKSIMPNLIQSQTNQTFSRHSAVTVNSLGLTAYTPINANAPEKAKESRTAKMPRIERSVAERVRRTGVHRESRNSVNSPAAGSRLLISFNNLAPSKYKKRNISGEGNAGLIVTPRLFA</sequence>
<dbReference type="HOGENOM" id="CLU_1593949_0_0_1"/>
<dbReference type="AlphaFoldDB" id="F6X3W6"/>
<name>F6X3W6_CIOIN</name>
<reference evidence="1" key="2">
    <citation type="journal article" date="2008" name="Genome Biol.">
        <title>Improved genome assembly and evidence-based global gene model set for the chordate Ciona intestinalis: new insight into intron and operon populations.</title>
        <authorList>
            <person name="Satou Y."/>
            <person name="Mineta K."/>
            <person name="Ogasawara M."/>
            <person name="Sasakura Y."/>
            <person name="Shoguchi E."/>
            <person name="Ueno K."/>
            <person name="Yamada L."/>
            <person name="Matsumoto J."/>
            <person name="Wasserscheid J."/>
            <person name="Dewar K."/>
            <person name="Wiley G.B."/>
            <person name="Macmil S.L."/>
            <person name="Roe B.A."/>
            <person name="Zeller R.W."/>
            <person name="Hastings K.E."/>
            <person name="Lemaire P."/>
            <person name="Lindquist E."/>
            <person name="Endo T."/>
            <person name="Hotta K."/>
            <person name="Inaba K."/>
        </authorList>
    </citation>
    <scope>NUCLEOTIDE SEQUENCE [LARGE SCALE GENOMIC DNA]</scope>
    <source>
        <strain evidence="1">wild type</strain>
    </source>
</reference>
<accession>F6X3W6</accession>
<dbReference type="InParanoid" id="F6X3W6"/>
<dbReference type="Proteomes" id="UP000008144">
    <property type="component" value="Chromosome 1"/>
</dbReference>
<proteinExistence type="predicted"/>
<reference evidence="1" key="3">
    <citation type="submission" date="2025-08" db="UniProtKB">
        <authorList>
            <consortium name="Ensembl"/>
        </authorList>
    </citation>
    <scope>IDENTIFICATION</scope>
</reference>
<evidence type="ECO:0000313" key="2">
    <source>
        <dbReference type="Proteomes" id="UP000008144"/>
    </source>
</evidence>